<evidence type="ECO:0000259" key="1">
    <source>
        <dbReference type="Pfam" id="PF04784"/>
    </source>
</evidence>
<dbReference type="PATRIC" id="fig|1347342.6.peg.401"/>
<gene>
    <name evidence="2" type="ORF">BN863_3970</name>
</gene>
<proteinExistence type="predicted"/>
<dbReference type="OrthoDB" id="526867at2"/>
<sequence>MKHYLILLVCISFLTFSKGYGINTSQNSFTTYANSIPKDILPAVDHAQWSDLLSKHVTDEGNVDYKGFKSDEEALQAYLKILKENPPSEFWSEKEVLAYWINVYNAFTVRLILDNPSVKSIKDIKEPWDKKFILIGKKWYSLGDIEHNILRKMNEPRIHFAINCASYSCPILLNTAYTAERLDAQLEVASYRFVTDASKNAITKEAIQISKIFEWFAEDFEEQGGVISFLNTYSTVEIDADAEVTYKDYNWSLNN</sequence>
<evidence type="ECO:0000313" key="2">
    <source>
        <dbReference type="EMBL" id="CDF78109.1"/>
    </source>
</evidence>
<dbReference type="STRING" id="1347342.BN863_3970"/>
<dbReference type="Pfam" id="PF04784">
    <property type="entry name" value="DUF547"/>
    <property type="match status" value="1"/>
</dbReference>
<feature type="domain" description="DUF547" evidence="1">
    <location>
        <begin position="90"/>
        <end position="194"/>
    </location>
</feature>
<dbReference type="Proteomes" id="UP000016160">
    <property type="component" value="Chromosome"/>
</dbReference>
<dbReference type="HOGENOM" id="CLU_054137_1_2_10"/>
<evidence type="ECO:0000313" key="3">
    <source>
        <dbReference type="Proteomes" id="UP000016160"/>
    </source>
</evidence>
<protein>
    <recommendedName>
        <fullName evidence="1">DUF547 domain-containing protein</fullName>
    </recommendedName>
</protein>
<dbReference type="InterPro" id="IPR006869">
    <property type="entry name" value="DUF547"/>
</dbReference>
<dbReference type="RefSeq" id="WP_038526872.1">
    <property type="nucleotide sequence ID" value="NZ_HG315671.1"/>
</dbReference>
<reference evidence="2 3" key="1">
    <citation type="journal article" date="2013" name="Appl. Environ. Microbiol.">
        <title>The genome of the alga-associated marine flavobacterium Formosa agariphila KMM 3901T reveals a broad potential for degradation of algal polysaccharides.</title>
        <authorList>
            <person name="Mann A.J."/>
            <person name="Hahnke R.L."/>
            <person name="Huang S."/>
            <person name="Werner J."/>
            <person name="Xing P."/>
            <person name="Barbeyron T."/>
            <person name="Huettel B."/>
            <person name="Stueber K."/>
            <person name="Reinhardt R."/>
            <person name="Harder J."/>
            <person name="Gloeckner F.O."/>
            <person name="Amann R.I."/>
            <person name="Teeling H."/>
        </authorList>
    </citation>
    <scope>NUCLEOTIDE SEQUENCE [LARGE SCALE GENOMIC DNA]</scope>
    <source>
        <strain evidence="3">DSM 15362 / KCTC 12365 / LMG 23005 / KMM 3901</strain>
    </source>
</reference>
<name>T2KJE4_FORAG</name>
<dbReference type="eggNOG" id="COG0398">
    <property type="taxonomic scope" value="Bacteria"/>
</dbReference>
<accession>T2KJE4</accession>
<dbReference type="AlphaFoldDB" id="T2KJE4"/>
<dbReference type="PANTHER" id="PTHR46361">
    <property type="entry name" value="ELECTRON CARRIER/ PROTEIN DISULFIDE OXIDOREDUCTASE"/>
    <property type="match status" value="1"/>
</dbReference>
<keyword evidence="3" id="KW-1185">Reference proteome</keyword>
<organism evidence="2 3">
    <name type="scientific">Formosa agariphila (strain DSM 15362 / KCTC 12365 / LMG 23005 / KMM 3901 / M-2Alg 35-1)</name>
    <dbReference type="NCBI Taxonomy" id="1347342"/>
    <lineage>
        <taxon>Bacteria</taxon>
        <taxon>Pseudomonadati</taxon>
        <taxon>Bacteroidota</taxon>
        <taxon>Flavobacteriia</taxon>
        <taxon>Flavobacteriales</taxon>
        <taxon>Flavobacteriaceae</taxon>
        <taxon>Formosa</taxon>
    </lineage>
</organism>
<dbReference type="PANTHER" id="PTHR46361:SF3">
    <property type="entry name" value="ELECTRON CARRIER_ PROTEIN DISULFIDE OXIDOREDUCTASE"/>
    <property type="match status" value="1"/>
</dbReference>
<dbReference type="EMBL" id="HG315671">
    <property type="protein sequence ID" value="CDF78109.1"/>
    <property type="molecule type" value="Genomic_DNA"/>
</dbReference>